<dbReference type="Proteomes" id="UP001497516">
    <property type="component" value="Chromosome 4"/>
</dbReference>
<proteinExistence type="predicted"/>
<dbReference type="AlphaFoldDB" id="A0AAV2EDK3"/>
<evidence type="ECO:0000313" key="1">
    <source>
        <dbReference type="EMBL" id="CAL1383777.1"/>
    </source>
</evidence>
<protein>
    <submittedName>
        <fullName evidence="1">Uncharacterized protein</fullName>
    </submittedName>
</protein>
<evidence type="ECO:0000313" key="2">
    <source>
        <dbReference type="Proteomes" id="UP001497516"/>
    </source>
</evidence>
<keyword evidence="2" id="KW-1185">Reference proteome</keyword>
<gene>
    <name evidence="1" type="ORF">LTRI10_LOCUS25028</name>
</gene>
<sequence>MYGTQKGKMIAAASVDSTVLAAQGANRRPNTTGKGLSVLIARRKDTLKKYVTRNMDGLLEWIQEIQEVKAKDSNATTAGGRDTQKRDVSLNMAFLPAATVGVPQDKEEEEDMQT</sequence>
<name>A0AAV2EDK3_9ROSI</name>
<reference evidence="1 2" key="1">
    <citation type="submission" date="2024-04" db="EMBL/GenBank/DDBJ databases">
        <authorList>
            <person name="Fracassetti M."/>
        </authorList>
    </citation>
    <scope>NUCLEOTIDE SEQUENCE [LARGE SCALE GENOMIC DNA]</scope>
</reference>
<organism evidence="1 2">
    <name type="scientific">Linum trigynum</name>
    <dbReference type="NCBI Taxonomy" id="586398"/>
    <lineage>
        <taxon>Eukaryota</taxon>
        <taxon>Viridiplantae</taxon>
        <taxon>Streptophyta</taxon>
        <taxon>Embryophyta</taxon>
        <taxon>Tracheophyta</taxon>
        <taxon>Spermatophyta</taxon>
        <taxon>Magnoliopsida</taxon>
        <taxon>eudicotyledons</taxon>
        <taxon>Gunneridae</taxon>
        <taxon>Pentapetalae</taxon>
        <taxon>rosids</taxon>
        <taxon>fabids</taxon>
        <taxon>Malpighiales</taxon>
        <taxon>Linaceae</taxon>
        <taxon>Linum</taxon>
    </lineage>
</organism>
<accession>A0AAV2EDK3</accession>
<dbReference type="EMBL" id="OZ034817">
    <property type="protein sequence ID" value="CAL1383777.1"/>
    <property type="molecule type" value="Genomic_DNA"/>
</dbReference>